<dbReference type="EMBL" id="MCGO01000007">
    <property type="protein sequence ID" value="ORY50445.1"/>
    <property type="molecule type" value="Genomic_DNA"/>
</dbReference>
<sequence length="416" mass="44951">MVRDSSLVLKEAEVQLIAALVTRLIQWHESGIYWDLFYNYFKYSADYQHLSFVDHNMQISAGSYGDFLDGMNPILELAGRWNDDIGWWALATMTATEAFGKNAIVAKDNVMDGFNPTYFALTNNTLYEMFMNWDDQCGGGIYWSRTRDPKSEDPTLKSTITNVQAMSLSARLYAIERNADYKTKFDQLFQWLKTTGIIGSDYTVYDGVKTGSCGNVSTEIYSYHYGPLLSSLASIYTTTKTTTYLTEAHNLFDALTRQFIDASKVLSIEPSCPCDKSPTGYTFSIYGGLADLATATTNQTVRSAISDILKASAANNFKGCDANWYCMRNMAAGTNFTLKNGSSASGSSSASNGGGSSSVNVGAVVGGVVGGVAVLAIAGAIVYKVRGSRAAAAAKLGTGSGQLQSTEGFMTSPARP</sequence>
<keyword evidence="8" id="KW-0472">Membrane</keyword>
<protein>
    <recommendedName>
        <fullName evidence="3">mannan endo-1,6-alpha-mannosidase</fullName>
        <ecNumber evidence="3">3.2.1.101</ecNumber>
    </recommendedName>
</protein>
<dbReference type="PANTHER" id="PTHR12145">
    <property type="entry name" value="MANNAN ENDO-1,6-ALPHA-MANNOSIDASE DCW1"/>
    <property type="match status" value="1"/>
</dbReference>
<comment type="caution">
    <text evidence="9">The sequence shown here is derived from an EMBL/GenBank/DDBJ whole genome shotgun (WGS) entry which is preliminary data.</text>
</comment>
<evidence type="ECO:0000256" key="8">
    <source>
        <dbReference type="SAM" id="Phobius"/>
    </source>
</evidence>
<dbReference type="InterPro" id="IPR008928">
    <property type="entry name" value="6-hairpin_glycosidase_sf"/>
</dbReference>
<dbReference type="InterPro" id="IPR014480">
    <property type="entry name" value="Mannan-1_6-alpha_mannosidase"/>
</dbReference>
<keyword evidence="10" id="KW-1185">Reference proteome</keyword>
<comment type="similarity">
    <text evidence="2">Belongs to the glycosyl hydrolase 76 family.</text>
</comment>
<evidence type="ECO:0000313" key="10">
    <source>
        <dbReference type="Proteomes" id="UP000193642"/>
    </source>
</evidence>
<dbReference type="EC" id="3.2.1.101" evidence="3"/>
<keyword evidence="7 9" id="KW-0326">Glycosidase</keyword>
<evidence type="ECO:0000256" key="6">
    <source>
        <dbReference type="ARBA" id="ARBA00023180"/>
    </source>
</evidence>
<dbReference type="GO" id="GO:0008496">
    <property type="term" value="F:mannan endo-1,6-alpha-mannosidase activity"/>
    <property type="evidence" value="ECO:0007669"/>
    <property type="project" value="UniProtKB-EC"/>
</dbReference>
<organism evidence="9 10">
    <name type="scientific">Rhizoclosmatium globosum</name>
    <dbReference type="NCBI Taxonomy" id="329046"/>
    <lineage>
        <taxon>Eukaryota</taxon>
        <taxon>Fungi</taxon>
        <taxon>Fungi incertae sedis</taxon>
        <taxon>Chytridiomycota</taxon>
        <taxon>Chytridiomycota incertae sedis</taxon>
        <taxon>Chytridiomycetes</taxon>
        <taxon>Chytridiales</taxon>
        <taxon>Chytriomycetaceae</taxon>
        <taxon>Rhizoclosmatium</taxon>
    </lineage>
</organism>
<dbReference type="AlphaFoldDB" id="A0A1Y2CVT5"/>
<evidence type="ECO:0000256" key="5">
    <source>
        <dbReference type="ARBA" id="ARBA00022801"/>
    </source>
</evidence>
<evidence type="ECO:0000256" key="2">
    <source>
        <dbReference type="ARBA" id="ARBA00009699"/>
    </source>
</evidence>
<feature type="transmembrane region" description="Helical" evidence="8">
    <location>
        <begin position="361"/>
        <end position="383"/>
    </location>
</feature>
<keyword evidence="5" id="KW-0378">Hydrolase</keyword>
<dbReference type="GO" id="GO:0009272">
    <property type="term" value="P:fungal-type cell wall biogenesis"/>
    <property type="evidence" value="ECO:0007669"/>
    <property type="project" value="TreeGrafter"/>
</dbReference>
<dbReference type="SUPFAM" id="SSF48208">
    <property type="entry name" value="Six-hairpin glycosidases"/>
    <property type="match status" value="1"/>
</dbReference>
<accession>A0A1Y2CVT5</accession>
<evidence type="ECO:0000256" key="7">
    <source>
        <dbReference type="ARBA" id="ARBA00023295"/>
    </source>
</evidence>
<dbReference type="InterPro" id="IPR005198">
    <property type="entry name" value="Glyco_hydro_76"/>
</dbReference>
<dbReference type="Pfam" id="PF03663">
    <property type="entry name" value="Glyco_hydro_76"/>
    <property type="match status" value="1"/>
</dbReference>
<evidence type="ECO:0000256" key="1">
    <source>
        <dbReference type="ARBA" id="ARBA00001452"/>
    </source>
</evidence>
<dbReference type="PANTHER" id="PTHR12145:SF36">
    <property type="entry name" value="MANNAN ENDO-1,6-ALPHA-MANNOSIDASE DCW1"/>
    <property type="match status" value="1"/>
</dbReference>
<proteinExistence type="inferred from homology"/>
<keyword evidence="4" id="KW-0732">Signal</keyword>
<evidence type="ECO:0000313" key="9">
    <source>
        <dbReference type="EMBL" id="ORY50445.1"/>
    </source>
</evidence>
<dbReference type="Proteomes" id="UP000193642">
    <property type="component" value="Unassembled WGS sequence"/>
</dbReference>
<evidence type="ECO:0000256" key="3">
    <source>
        <dbReference type="ARBA" id="ARBA00012350"/>
    </source>
</evidence>
<dbReference type="GO" id="GO:0016052">
    <property type="term" value="P:carbohydrate catabolic process"/>
    <property type="evidence" value="ECO:0007669"/>
    <property type="project" value="InterPro"/>
</dbReference>
<keyword evidence="8" id="KW-0812">Transmembrane</keyword>
<reference evidence="9 10" key="1">
    <citation type="submission" date="2016-07" db="EMBL/GenBank/DDBJ databases">
        <title>Pervasive Adenine N6-methylation of Active Genes in Fungi.</title>
        <authorList>
            <consortium name="DOE Joint Genome Institute"/>
            <person name="Mondo S.J."/>
            <person name="Dannebaum R.O."/>
            <person name="Kuo R.C."/>
            <person name="Labutti K."/>
            <person name="Haridas S."/>
            <person name="Kuo A."/>
            <person name="Salamov A."/>
            <person name="Ahrendt S.R."/>
            <person name="Lipzen A."/>
            <person name="Sullivan W."/>
            <person name="Andreopoulos W.B."/>
            <person name="Clum A."/>
            <person name="Lindquist E."/>
            <person name="Daum C."/>
            <person name="Ramamoorthy G.K."/>
            <person name="Gryganskyi A."/>
            <person name="Culley D."/>
            <person name="Magnuson J.K."/>
            <person name="James T.Y."/>
            <person name="O'Malley M.A."/>
            <person name="Stajich J.E."/>
            <person name="Spatafora J.W."/>
            <person name="Visel A."/>
            <person name="Grigoriev I.V."/>
        </authorList>
    </citation>
    <scope>NUCLEOTIDE SEQUENCE [LARGE SCALE GENOMIC DNA]</scope>
    <source>
        <strain evidence="9 10">JEL800</strain>
    </source>
</reference>
<gene>
    <name evidence="9" type="ORF">BCR33DRAFT_529778</name>
</gene>
<keyword evidence="8" id="KW-1133">Transmembrane helix</keyword>
<evidence type="ECO:0000256" key="4">
    <source>
        <dbReference type="ARBA" id="ARBA00022729"/>
    </source>
</evidence>
<dbReference type="Gene3D" id="1.50.10.20">
    <property type="match status" value="1"/>
</dbReference>
<name>A0A1Y2CVT5_9FUNG</name>
<dbReference type="STRING" id="329046.A0A1Y2CVT5"/>
<keyword evidence="6" id="KW-0325">Glycoprotein</keyword>
<dbReference type="OrthoDB" id="9984024at2759"/>
<comment type="catalytic activity">
    <reaction evidence="1">
        <text>Random hydrolysis of (1-&gt;6)-alpha-D-mannosidic linkages in unbranched (1-&gt;6)-mannans.</text>
        <dbReference type="EC" id="3.2.1.101"/>
    </reaction>
</comment>